<dbReference type="EMBL" id="PJQD01000014">
    <property type="protein sequence ID" value="POY75482.1"/>
    <property type="molecule type" value="Genomic_DNA"/>
</dbReference>
<feature type="transmembrane region" description="Helical" evidence="12">
    <location>
        <begin position="118"/>
        <end position="141"/>
    </location>
</feature>
<evidence type="ECO:0000256" key="2">
    <source>
        <dbReference type="ARBA" id="ARBA00006375"/>
    </source>
</evidence>
<comment type="caution">
    <text evidence="13">The sequence shown here is derived from an EMBL/GenBank/DDBJ whole genome shotgun (WGS) entry which is preliminary data.</text>
</comment>
<evidence type="ECO:0000256" key="4">
    <source>
        <dbReference type="ARBA" id="ARBA00022692"/>
    </source>
</evidence>
<dbReference type="FunFam" id="1.50.40.10:FF:000075">
    <property type="entry name" value="Nicotinamide adenine dinucleotide transporter 2, mitochondrial"/>
    <property type="match status" value="1"/>
</dbReference>
<organism evidence="13 14">
    <name type="scientific">Rhodotorula taiwanensis</name>
    <dbReference type="NCBI Taxonomy" id="741276"/>
    <lineage>
        <taxon>Eukaryota</taxon>
        <taxon>Fungi</taxon>
        <taxon>Dikarya</taxon>
        <taxon>Basidiomycota</taxon>
        <taxon>Pucciniomycotina</taxon>
        <taxon>Microbotryomycetes</taxon>
        <taxon>Sporidiobolales</taxon>
        <taxon>Sporidiobolaceae</taxon>
        <taxon>Rhodotorula</taxon>
    </lineage>
</organism>
<dbReference type="Proteomes" id="UP000237144">
    <property type="component" value="Unassembled WGS sequence"/>
</dbReference>
<evidence type="ECO:0000256" key="6">
    <source>
        <dbReference type="ARBA" id="ARBA00022989"/>
    </source>
</evidence>
<evidence type="ECO:0000256" key="11">
    <source>
        <dbReference type="SAM" id="MobiDB-lite"/>
    </source>
</evidence>
<sequence>MRITIHDRDPQGERIKGAVWFRGAESMIAGAGAGLVSSVVTCPLDVIKTKLQAGGAKRGPSGLIGTTKHIWLTDGFRGFYRGLGPTIIGYLPTWAIYFTMYDLIKQRMSVTRGPDDPIAHVVSAMTAGASGTILTNPLWVVKTRFMTQDAKDGEVRYRHTWDALIRIYREEGPRAFYRGMLPSLFGVAHVAVQFPLYERFKVLSRPLDGSDIPSTTILLCSSASKMVASIATYPHEVLRTRLQIQKHQLAAAAASSNGSSSSPRAADSASTARRPHPAFEGVVKTSSRILREEGPVGFYRGMATNLLRTVPSSAVTILTYELLMRRLHKASGAADDD</sequence>
<feature type="transmembrane region" description="Helical" evidence="12">
    <location>
        <begin position="175"/>
        <end position="192"/>
    </location>
</feature>
<dbReference type="PRINTS" id="PR00926">
    <property type="entry name" value="MITOCARRIER"/>
</dbReference>
<dbReference type="STRING" id="741276.A0A2S5BFD7"/>
<feature type="region of interest" description="Disordered" evidence="11">
    <location>
        <begin position="253"/>
        <end position="277"/>
    </location>
</feature>
<feature type="compositionally biased region" description="Low complexity" evidence="11">
    <location>
        <begin position="253"/>
        <end position="272"/>
    </location>
</feature>
<evidence type="ECO:0000256" key="3">
    <source>
        <dbReference type="ARBA" id="ARBA00022448"/>
    </source>
</evidence>
<evidence type="ECO:0000313" key="14">
    <source>
        <dbReference type="Proteomes" id="UP000237144"/>
    </source>
</evidence>
<name>A0A2S5BFD7_9BASI</name>
<dbReference type="PROSITE" id="PS50920">
    <property type="entry name" value="SOLCAR"/>
    <property type="match status" value="3"/>
</dbReference>
<dbReference type="OrthoDB" id="10266426at2759"/>
<dbReference type="InterPro" id="IPR002067">
    <property type="entry name" value="MCP"/>
</dbReference>
<evidence type="ECO:0000256" key="10">
    <source>
        <dbReference type="RuleBase" id="RU000488"/>
    </source>
</evidence>
<feature type="repeat" description="Solcar" evidence="9">
    <location>
        <begin position="21"/>
        <end position="107"/>
    </location>
</feature>
<evidence type="ECO:0000256" key="9">
    <source>
        <dbReference type="PROSITE-ProRule" id="PRU00282"/>
    </source>
</evidence>
<dbReference type="SUPFAM" id="SSF103506">
    <property type="entry name" value="Mitochondrial carrier"/>
    <property type="match status" value="1"/>
</dbReference>
<feature type="repeat" description="Solcar" evidence="9">
    <location>
        <begin position="115"/>
        <end position="203"/>
    </location>
</feature>
<evidence type="ECO:0000256" key="5">
    <source>
        <dbReference type="ARBA" id="ARBA00022737"/>
    </source>
</evidence>
<feature type="repeat" description="Solcar" evidence="9">
    <location>
        <begin position="215"/>
        <end position="326"/>
    </location>
</feature>
<proteinExistence type="inferred from homology"/>
<dbReference type="PANTHER" id="PTHR45683">
    <property type="entry name" value="MITOCHONDRIAL NICOTINAMIDE ADENINE DINUCLEOTIDE TRANSPORTER 1-RELATED-RELATED"/>
    <property type="match status" value="1"/>
</dbReference>
<keyword evidence="6 12" id="KW-1133">Transmembrane helix</keyword>
<dbReference type="InterPro" id="IPR044712">
    <property type="entry name" value="SLC25A32-like"/>
</dbReference>
<dbReference type="Pfam" id="PF00153">
    <property type="entry name" value="Mito_carr"/>
    <property type="match status" value="3"/>
</dbReference>
<keyword evidence="5" id="KW-0677">Repeat</keyword>
<evidence type="ECO:0000313" key="13">
    <source>
        <dbReference type="EMBL" id="POY75482.1"/>
    </source>
</evidence>
<dbReference type="InterPro" id="IPR023395">
    <property type="entry name" value="MCP_dom_sf"/>
</dbReference>
<dbReference type="InterPro" id="IPR018108">
    <property type="entry name" value="MCP_transmembrane"/>
</dbReference>
<evidence type="ECO:0008006" key="15">
    <source>
        <dbReference type="Google" id="ProtNLM"/>
    </source>
</evidence>
<dbReference type="GO" id="GO:0015215">
    <property type="term" value="F:nucleotide transmembrane transporter activity"/>
    <property type="evidence" value="ECO:0007669"/>
    <property type="project" value="UniProtKB-ARBA"/>
</dbReference>
<keyword evidence="14" id="KW-1185">Reference proteome</keyword>
<accession>A0A2S5BFD7</accession>
<protein>
    <recommendedName>
        <fullName evidence="15">Mitochondrial carrier protein</fullName>
    </recommendedName>
</protein>
<keyword evidence="7" id="KW-0496">Mitochondrion</keyword>
<dbReference type="GO" id="GO:0031966">
    <property type="term" value="C:mitochondrial membrane"/>
    <property type="evidence" value="ECO:0007669"/>
    <property type="project" value="UniProtKB-SubCell"/>
</dbReference>
<evidence type="ECO:0000256" key="7">
    <source>
        <dbReference type="ARBA" id="ARBA00023128"/>
    </source>
</evidence>
<evidence type="ECO:0000256" key="12">
    <source>
        <dbReference type="SAM" id="Phobius"/>
    </source>
</evidence>
<evidence type="ECO:0000256" key="1">
    <source>
        <dbReference type="ARBA" id="ARBA00004225"/>
    </source>
</evidence>
<comment type="subcellular location">
    <subcellularLocation>
        <location evidence="1">Mitochondrion membrane</location>
        <topology evidence="1">Multi-pass membrane protein</topology>
    </subcellularLocation>
</comment>
<gene>
    <name evidence="13" type="ORF">BMF94_1384</name>
</gene>
<comment type="similarity">
    <text evidence="2 10">Belongs to the mitochondrial carrier (TC 2.A.29) family.</text>
</comment>
<feature type="transmembrane region" description="Helical" evidence="12">
    <location>
        <begin position="78"/>
        <end position="98"/>
    </location>
</feature>
<dbReference type="AlphaFoldDB" id="A0A2S5BFD7"/>
<keyword evidence="4 9" id="KW-0812">Transmembrane</keyword>
<reference evidence="13 14" key="1">
    <citation type="journal article" date="2018" name="Front. Microbiol.">
        <title>Prospects for Fungal Bioremediation of Acidic Radioactive Waste Sites: Characterization and Genome Sequence of Rhodotorula taiwanensis MD1149.</title>
        <authorList>
            <person name="Tkavc R."/>
            <person name="Matrosova V.Y."/>
            <person name="Grichenko O.E."/>
            <person name="Gostincar C."/>
            <person name="Volpe R.P."/>
            <person name="Klimenkova P."/>
            <person name="Gaidamakova E.K."/>
            <person name="Zhou C.E."/>
            <person name="Stewart B.J."/>
            <person name="Lyman M.G."/>
            <person name="Malfatti S.A."/>
            <person name="Rubinfeld B."/>
            <person name="Courtot M."/>
            <person name="Singh J."/>
            <person name="Dalgard C.L."/>
            <person name="Hamilton T."/>
            <person name="Frey K.G."/>
            <person name="Gunde-Cimerman N."/>
            <person name="Dugan L."/>
            <person name="Daly M.J."/>
        </authorList>
    </citation>
    <scope>NUCLEOTIDE SEQUENCE [LARGE SCALE GENOMIC DNA]</scope>
    <source>
        <strain evidence="13 14">MD1149</strain>
    </source>
</reference>
<evidence type="ECO:0000256" key="8">
    <source>
        <dbReference type="ARBA" id="ARBA00023136"/>
    </source>
</evidence>
<keyword evidence="8 9" id="KW-0472">Membrane</keyword>
<keyword evidence="3 10" id="KW-0813">Transport</keyword>
<dbReference type="Gene3D" id="1.50.40.10">
    <property type="entry name" value="Mitochondrial carrier domain"/>
    <property type="match status" value="2"/>
</dbReference>